<sequence length="114" mass="12530">MYSYNNIVLSLLLQHPNNLTIFLCLTFPNTSTSASTPLLLLNVSFCLPHSFLMAMISPPGISALYTVPVDPIPMTLSLIAKHSNTSSAVKFNRWKAVNFHGPISFPSPEANLRL</sequence>
<protein>
    <submittedName>
        <fullName evidence="1">Uncharacterized protein</fullName>
    </submittedName>
</protein>
<dbReference type="EMBL" id="GISG01275809">
    <property type="protein sequence ID" value="MBA4677612.1"/>
    <property type="molecule type" value="Transcribed_RNA"/>
</dbReference>
<organism evidence="1">
    <name type="scientific">Opuntia streptacantha</name>
    <name type="common">Prickly pear cactus</name>
    <name type="synonym">Opuntia cardona</name>
    <dbReference type="NCBI Taxonomy" id="393608"/>
    <lineage>
        <taxon>Eukaryota</taxon>
        <taxon>Viridiplantae</taxon>
        <taxon>Streptophyta</taxon>
        <taxon>Embryophyta</taxon>
        <taxon>Tracheophyta</taxon>
        <taxon>Spermatophyta</taxon>
        <taxon>Magnoliopsida</taxon>
        <taxon>eudicotyledons</taxon>
        <taxon>Gunneridae</taxon>
        <taxon>Pentapetalae</taxon>
        <taxon>Caryophyllales</taxon>
        <taxon>Cactineae</taxon>
        <taxon>Cactaceae</taxon>
        <taxon>Opuntioideae</taxon>
        <taxon>Opuntia</taxon>
    </lineage>
</organism>
<accession>A0A7C9AVD0</accession>
<dbReference type="AlphaFoldDB" id="A0A7C9AVD0"/>
<reference evidence="1" key="2">
    <citation type="submission" date="2020-07" db="EMBL/GenBank/DDBJ databases">
        <authorList>
            <person name="Vera ALvarez R."/>
            <person name="Arias-Moreno D.M."/>
            <person name="Jimenez-Jacinto V."/>
            <person name="Jimenez-Bremont J.F."/>
            <person name="Swaminathan K."/>
            <person name="Moose S.P."/>
            <person name="Guerrero-Gonzalez M.L."/>
            <person name="Marino-Ramirez L."/>
            <person name="Landsman D."/>
            <person name="Rodriguez-Kessler M."/>
            <person name="Delgado-Sanchez P."/>
        </authorList>
    </citation>
    <scope>NUCLEOTIDE SEQUENCE</scope>
    <source>
        <tissue evidence="1">Cladode</tissue>
    </source>
</reference>
<evidence type="ECO:0000313" key="1">
    <source>
        <dbReference type="EMBL" id="MBA4677612.1"/>
    </source>
</evidence>
<name>A0A7C9AVD0_OPUST</name>
<proteinExistence type="predicted"/>
<reference evidence="1" key="1">
    <citation type="journal article" date="2013" name="J. Plant Res.">
        <title>Effect of fungi and light on seed germination of three Opuntia species from semiarid lands of central Mexico.</title>
        <authorList>
            <person name="Delgado-Sanchez P."/>
            <person name="Jimenez-Bremont J.F."/>
            <person name="Guerrero-Gonzalez Mde L."/>
            <person name="Flores J."/>
        </authorList>
    </citation>
    <scope>NUCLEOTIDE SEQUENCE</scope>
    <source>
        <tissue evidence="1">Cladode</tissue>
    </source>
</reference>